<dbReference type="EMBL" id="CAKKTJ010000112">
    <property type="protein sequence ID" value="CAH0474669.1"/>
    <property type="molecule type" value="Genomic_DNA"/>
</dbReference>
<evidence type="ECO:0000313" key="2">
    <source>
        <dbReference type="EMBL" id="CAH0474669.1"/>
    </source>
</evidence>
<dbReference type="AlphaFoldDB" id="A0AAU9KR47"/>
<feature type="compositionally biased region" description="Low complexity" evidence="1">
    <location>
        <begin position="219"/>
        <end position="229"/>
    </location>
</feature>
<dbReference type="Proteomes" id="UP001160483">
    <property type="component" value="Unassembled WGS sequence"/>
</dbReference>
<evidence type="ECO:0000256" key="1">
    <source>
        <dbReference type="SAM" id="MobiDB-lite"/>
    </source>
</evidence>
<sequence>MASNVGKHVLYCILRVARLSLIDAFTFLRLHHVNTVNATKSIRLKAWIKYAAKVIKNNPGAMKAVAEKYGDNDLVKFALHVLKSQRTENAATELETPLVGVSNGHKMSADAAATELETPLVGVSNGHKMSADAAATELETPPIGVSNGHKMSADAAATELETPPVGVSNGHKMSADAAATELETSPIGVSNGHKMSADAAATELETPLVGVSNGHKTSADAAATESETSLVGVSNGHKTSADAAATESETSLVGVSNGHKMSPEAAFTFIQPLNEVIPLMRVSAMKAWVEYVRDTDTTGFSDVIIMKALNSVDAKDRLKILEIMREVPKTEQIVSMLEFLLLTDWKNQRIKTTHLFADLKLNTNVNDLLYNPNLDLYSKYAIMVIPNTTIELALVIAANKAYGPGPLAKMLMMEVRLKRKKHKLATTLLQVLYQQWQMMANTQNDVAAMCWSKGIMDLIDDEIAEVVTGYVAFLNKQTQS</sequence>
<feature type="region of interest" description="Disordered" evidence="1">
    <location>
        <begin position="210"/>
        <end position="236"/>
    </location>
</feature>
<name>A0AAU9KR47_9STRA</name>
<accession>A0AAU9KR47</accession>
<reference evidence="2" key="1">
    <citation type="submission" date="2021-11" db="EMBL/GenBank/DDBJ databases">
        <authorList>
            <person name="Islam A."/>
            <person name="Islam S."/>
            <person name="Flora M.S."/>
            <person name="Rahman M."/>
            <person name="Ziaur R.M."/>
            <person name="Epstein J.H."/>
            <person name="Hassan M."/>
            <person name="Klassen M."/>
            <person name="Woodard K."/>
            <person name="Webb A."/>
            <person name="Webby R.J."/>
            <person name="El Zowalaty M.E."/>
        </authorList>
    </citation>
    <scope>NUCLEOTIDE SEQUENCE</scope>
    <source>
        <strain evidence="2">Pbs3</strain>
    </source>
</reference>
<protein>
    <submittedName>
        <fullName evidence="2">Uncharacterized protein</fullName>
    </submittedName>
</protein>
<proteinExistence type="predicted"/>
<evidence type="ECO:0000313" key="3">
    <source>
        <dbReference type="Proteomes" id="UP001160483"/>
    </source>
</evidence>
<gene>
    <name evidence="2" type="ORF">PBS003_LOCUS1513</name>
</gene>
<comment type="caution">
    <text evidence="2">The sequence shown here is derived from an EMBL/GenBank/DDBJ whole genome shotgun (WGS) entry which is preliminary data.</text>
</comment>
<organism evidence="2 3">
    <name type="scientific">Peronospora belbahrii</name>
    <dbReference type="NCBI Taxonomy" id="622444"/>
    <lineage>
        <taxon>Eukaryota</taxon>
        <taxon>Sar</taxon>
        <taxon>Stramenopiles</taxon>
        <taxon>Oomycota</taxon>
        <taxon>Peronosporomycetes</taxon>
        <taxon>Peronosporales</taxon>
        <taxon>Peronosporaceae</taxon>
        <taxon>Peronospora</taxon>
    </lineage>
</organism>